<dbReference type="CDD" id="cd00146">
    <property type="entry name" value="PKD"/>
    <property type="match status" value="1"/>
</dbReference>
<gene>
    <name evidence="2" type="ORF">GGR22_003192</name>
</gene>
<dbReference type="RefSeq" id="WP_182494412.1">
    <property type="nucleotide sequence ID" value="NZ_JACJIS010000004.1"/>
</dbReference>
<dbReference type="PROSITE" id="PS50093">
    <property type="entry name" value="PKD"/>
    <property type="match status" value="1"/>
</dbReference>
<comment type="caution">
    <text evidence="2">The sequence shown here is derived from an EMBL/GenBank/DDBJ whole genome shotgun (WGS) entry which is preliminary data.</text>
</comment>
<dbReference type="InterPro" id="IPR000601">
    <property type="entry name" value="PKD_dom"/>
</dbReference>
<feature type="domain" description="PKD" evidence="1">
    <location>
        <begin position="379"/>
        <end position="401"/>
    </location>
</feature>
<proteinExistence type="predicted"/>
<sequence length="562" mass="62564">MRKNFRSIGLILVFVTSLIYLSCHTDETFKEGETAARELAFNGEICNGKKILRFNTLAELQQAHMQLFQLYEAGNQEEQILIDYEDSHNFYSLRKKEQDMDNGVIPNDPTFDETNFTLDPVFETLLNQDGMIIIGERLYIWDTGCLIQSIPFSCSNYGKLLDFYNAAKTNSIDVMHNIFISNQMKNTNTCDDTNYDFETISENRGKVESGKFKTKNKNGCGYEVVVNSTLKSCTEEWNTFEISFESIEPLNSGNPLNFYYVSSAFGDLEGLEFSNAFTGSYASIPITNEDETYGYIIPFTGTFYMRIPAGDVNTFSISLLSSIKLLQGNSCQSSDSVTIDNNCPFSITATKGNVSSSQASWTFSIPQTNGCPIGQGKVTWDFGDGTIVTGGPSIIHVYSMPCKMQYLTVTAIIGGVTCGMTDKVLSKGNIPYGNPCMRQNYKFPTKKAQWSGRTAKFSAKIKTNNSGKVKIVNGLKCRILGTKIIKSTGSIYNPSANNGSCQQVNIASVMGIKSTNGKKRNKQKERFVSLYHINAEDPYKVIFSHSNGHNYILTADDLYCSQ</sequence>
<protein>
    <recommendedName>
        <fullName evidence="1">PKD domain-containing protein</fullName>
    </recommendedName>
</protein>
<name>A0ABR6DTJ0_9FLAO</name>
<organism evidence="2 3">
    <name type="scientific">Flavobacterium gossypii</name>
    <dbReference type="NCBI Taxonomy" id="1646119"/>
    <lineage>
        <taxon>Bacteria</taxon>
        <taxon>Pseudomonadati</taxon>
        <taxon>Bacteroidota</taxon>
        <taxon>Flavobacteriia</taxon>
        <taxon>Flavobacteriales</taxon>
        <taxon>Flavobacteriaceae</taxon>
        <taxon>Flavobacterium</taxon>
    </lineage>
</organism>
<evidence type="ECO:0000313" key="3">
    <source>
        <dbReference type="Proteomes" id="UP000555003"/>
    </source>
</evidence>
<reference evidence="2 3" key="1">
    <citation type="submission" date="2020-08" db="EMBL/GenBank/DDBJ databases">
        <title>Genomic Encyclopedia of Type Strains, Phase IV (KMG-IV): sequencing the most valuable type-strain genomes for metagenomic binning, comparative biology and taxonomic classification.</title>
        <authorList>
            <person name="Goeker M."/>
        </authorList>
    </citation>
    <scope>NUCLEOTIDE SEQUENCE [LARGE SCALE GENOMIC DNA]</scope>
    <source>
        <strain evidence="2 3">DSM 100397</strain>
    </source>
</reference>
<keyword evidence="3" id="KW-1185">Reference proteome</keyword>
<dbReference type="EMBL" id="JACJIS010000004">
    <property type="protein sequence ID" value="MBA9075015.1"/>
    <property type="molecule type" value="Genomic_DNA"/>
</dbReference>
<accession>A0ABR6DTJ0</accession>
<evidence type="ECO:0000313" key="2">
    <source>
        <dbReference type="EMBL" id="MBA9075015.1"/>
    </source>
</evidence>
<evidence type="ECO:0000259" key="1">
    <source>
        <dbReference type="PROSITE" id="PS50093"/>
    </source>
</evidence>
<dbReference type="Proteomes" id="UP000555003">
    <property type="component" value="Unassembled WGS sequence"/>
</dbReference>